<dbReference type="InterPro" id="IPR050808">
    <property type="entry name" value="Phage_Integrase"/>
</dbReference>
<dbReference type="CDD" id="cd00397">
    <property type="entry name" value="DNA_BRE_C"/>
    <property type="match status" value="1"/>
</dbReference>
<dbReference type="RefSeq" id="WP_021943214.1">
    <property type="nucleotide sequence ID" value="NZ_JBBNFM010000002.1"/>
</dbReference>
<organism evidence="6 7">
    <name type="scientific">Coprococcus ammoniilyticus</name>
    <dbReference type="NCBI Taxonomy" id="2981785"/>
    <lineage>
        <taxon>Bacteria</taxon>
        <taxon>Bacillati</taxon>
        <taxon>Bacillota</taxon>
        <taxon>Clostridia</taxon>
        <taxon>Lachnospirales</taxon>
        <taxon>Lachnospiraceae</taxon>
        <taxon>Coprococcus</taxon>
    </lineage>
</organism>
<dbReference type="InterPro" id="IPR010998">
    <property type="entry name" value="Integrase_recombinase_N"/>
</dbReference>
<evidence type="ECO:0000256" key="2">
    <source>
        <dbReference type="ARBA" id="ARBA00022908"/>
    </source>
</evidence>
<dbReference type="Gene3D" id="1.10.443.10">
    <property type="entry name" value="Intergrase catalytic core"/>
    <property type="match status" value="1"/>
</dbReference>
<sequence length="347" mass="40592">MSYRRKNGTGGITKMPGKRNNPYRVRITKGWLLDMVEGKSKQQIVTLGYYHTRVDAERALNDFINNPYEIDKGKMTVEMLYHEWFDKYSAKLNGVSSERTITSAYKYISNTAIVKMNIRDVKSYHIKDCMDAAYVIVECVKEKGKKREASAETKARIKSMFNLMFDYAFEREYVSKNVARSFKIDKKIVEQRQLDKRQNNAFSVEEIQTLWDNVDKVPFADMLLIGIYMGWRPQELAIIKLEDIDFDFLGGFIEGGMKTNAGKGRKVPIHDKILPFVKKRYEEALELGSEYLFNDKYGQQGINMTYDKYRHRFEKVIKELSGKDYGERPTVHTTCYDKQVITYWISV</sequence>
<gene>
    <name evidence="6" type="ORF">AAAT04_05330</name>
</gene>
<feature type="domain" description="Tyr recombinase" evidence="5">
    <location>
        <begin position="197"/>
        <end position="347"/>
    </location>
</feature>
<dbReference type="Gene3D" id="1.10.150.130">
    <property type="match status" value="1"/>
</dbReference>
<dbReference type="EMBL" id="JBBNFM010000002">
    <property type="protein sequence ID" value="MEQ2453471.1"/>
    <property type="molecule type" value="Genomic_DNA"/>
</dbReference>
<keyword evidence="2" id="KW-0229">DNA integration</keyword>
<keyword evidence="4" id="KW-0233">DNA recombination</keyword>
<evidence type="ECO:0000256" key="4">
    <source>
        <dbReference type="ARBA" id="ARBA00023172"/>
    </source>
</evidence>
<comment type="caution">
    <text evidence="6">The sequence shown here is derived from an EMBL/GenBank/DDBJ whole genome shotgun (WGS) entry which is preliminary data.</text>
</comment>
<keyword evidence="3" id="KW-0238">DNA-binding</keyword>
<dbReference type="Proteomes" id="UP001482186">
    <property type="component" value="Unassembled WGS sequence"/>
</dbReference>
<evidence type="ECO:0000256" key="3">
    <source>
        <dbReference type="ARBA" id="ARBA00023125"/>
    </source>
</evidence>
<dbReference type="Pfam" id="PF00589">
    <property type="entry name" value="Phage_integrase"/>
    <property type="match status" value="1"/>
</dbReference>
<evidence type="ECO:0000313" key="7">
    <source>
        <dbReference type="Proteomes" id="UP001482186"/>
    </source>
</evidence>
<dbReference type="InterPro" id="IPR002104">
    <property type="entry name" value="Integrase_catalytic"/>
</dbReference>
<dbReference type="SUPFAM" id="SSF56349">
    <property type="entry name" value="DNA breaking-rejoining enzymes"/>
    <property type="match status" value="1"/>
</dbReference>
<accession>A0ABV1EIE2</accession>
<dbReference type="PANTHER" id="PTHR30629:SF2">
    <property type="entry name" value="PROPHAGE INTEGRASE INTS-RELATED"/>
    <property type="match status" value="1"/>
</dbReference>
<dbReference type="InterPro" id="IPR011010">
    <property type="entry name" value="DNA_brk_join_enz"/>
</dbReference>
<dbReference type="InterPro" id="IPR013762">
    <property type="entry name" value="Integrase-like_cat_sf"/>
</dbReference>
<evidence type="ECO:0000256" key="1">
    <source>
        <dbReference type="ARBA" id="ARBA00008857"/>
    </source>
</evidence>
<comment type="similarity">
    <text evidence="1">Belongs to the 'phage' integrase family.</text>
</comment>
<dbReference type="PROSITE" id="PS51898">
    <property type="entry name" value="TYR_RECOMBINASE"/>
    <property type="match status" value="1"/>
</dbReference>
<proteinExistence type="inferred from homology"/>
<evidence type="ECO:0000259" key="5">
    <source>
        <dbReference type="PROSITE" id="PS51898"/>
    </source>
</evidence>
<protein>
    <submittedName>
        <fullName evidence="6">Site-specific integrase</fullName>
    </submittedName>
</protein>
<evidence type="ECO:0000313" key="6">
    <source>
        <dbReference type="EMBL" id="MEQ2453471.1"/>
    </source>
</evidence>
<dbReference type="PANTHER" id="PTHR30629">
    <property type="entry name" value="PROPHAGE INTEGRASE"/>
    <property type="match status" value="1"/>
</dbReference>
<name>A0ABV1EIE2_9FIRM</name>
<reference evidence="6 7" key="1">
    <citation type="submission" date="2024-04" db="EMBL/GenBank/DDBJ databases">
        <title>Human intestinal bacterial collection.</title>
        <authorList>
            <person name="Pauvert C."/>
            <person name="Hitch T.C.A."/>
            <person name="Clavel T."/>
        </authorList>
    </citation>
    <scope>NUCLEOTIDE SEQUENCE [LARGE SCALE GENOMIC DNA]</scope>
    <source>
        <strain evidence="6 7">CLA-AA-H141</strain>
    </source>
</reference>
<keyword evidence="7" id="KW-1185">Reference proteome</keyword>